<proteinExistence type="predicted"/>
<comment type="caution">
    <text evidence="2">The sequence shown here is derived from an EMBL/GenBank/DDBJ whole genome shotgun (WGS) entry which is preliminary data.</text>
</comment>
<reference evidence="2 3" key="1">
    <citation type="journal article" date="2022" name="Nat. Plants">
        <title>Genomes of leafy and leafless Platanthera orchids illuminate the evolution of mycoheterotrophy.</title>
        <authorList>
            <person name="Li M.H."/>
            <person name="Liu K.W."/>
            <person name="Li Z."/>
            <person name="Lu H.C."/>
            <person name="Ye Q.L."/>
            <person name="Zhang D."/>
            <person name="Wang J.Y."/>
            <person name="Li Y.F."/>
            <person name="Zhong Z.M."/>
            <person name="Liu X."/>
            <person name="Yu X."/>
            <person name="Liu D.K."/>
            <person name="Tu X.D."/>
            <person name="Liu B."/>
            <person name="Hao Y."/>
            <person name="Liao X.Y."/>
            <person name="Jiang Y.T."/>
            <person name="Sun W.H."/>
            <person name="Chen J."/>
            <person name="Chen Y.Q."/>
            <person name="Ai Y."/>
            <person name="Zhai J.W."/>
            <person name="Wu S.S."/>
            <person name="Zhou Z."/>
            <person name="Hsiao Y.Y."/>
            <person name="Wu W.L."/>
            <person name="Chen Y.Y."/>
            <person name="Lin Y.F."/>
            <person name="Hsu J.L."/>
            <person name="Li C.Y."/>
            <person name="Wang Z.W."/>
            <person name="Zhao X."/>
            <person name="Zhong W.Y."/>
            <person name="Ma X.K."/>
            <person name="Ma L."/>
            <person name="Huang J."/>
            <person name="Chen G.Z."/>
            <person name="Huang M.Z."/>
            <person name="Huang L."/>
            <person name="Peng D.H."/>
            <person name="Luo Y.B."/>
            <person name="Zou S.Q."/>
            <person name="Chen S.P."/>
            <person name="Lan S."/>
            <person name="Tsai W.C."/>
            <person name="Van de Peer Y."/>
            <person name="Liu Z.J."/>
        </authorList>
    </citation>
    <scope>NUCLEOTIDE SEQUENCE [LARGE SCALE GENOMIC DNA]</scope>
    <source>
        <strain evidence="2">Lor288</strain>
    </source>
</reference>
<organism evidence="2 3">
    <name type="scientific">Platanthera guangdongensis</name>
    <dbReference type="NCBI Taxonomy" id="2320717"/>
    <lineage>
        <taxon>Eukaryota</taxon>
        <taxon>Viridiplantae</taxon>
        <taxon>Streptophyta</taxon>
        <taxon>Embryophyta</taxon>
        <taxon>Tracheophyta</taxon>
        <taxon>Spermatophyta</taxon>
        <taxon>Magnoliopsida</taxon>
        <taxon>Liliopsida</taxon>
        <taxon>Asparagales</taxon>
        <taxon>Orchidaceae</taxon>
        <taxon>Orchidoideae</taxon>
        <taxon>Orchideae</taxon>
        <taxon>Orchidinae</taxon>
        <taxon>Platanthera</taxon>
    </lineage>
</organism>
<name>A0ABR2LDP2_9ASPA</name>
<protein>
    <submittedName>
        <fullName evidence="2">Uncharacterized protein</fullName>
    </submittedName>
</protein>
<feature type="region of interest" description="Disordered" evidence="1">
    <location>
        <begin position="1"/>
        <end position="42"/>
    </location>
</feature>
<keyword evidence="3" id="KW-1185">Reference proteome</keyword>
<evidence type="ECO:0000313" key="2">
    <source>
        <dbReference type="EMBL" id="KAK8938197.1"/>
    </source>
</evidence>
<sequence>MTPDVEGGDKDKGKEELLGATKASNDGERGERGKVRGKVLASPKSCTPVPKLIVVGSRPAAIPSKLNFPPKRTPSSRMADALLLLSEALRSKTGEDKMTPSERQLIYNCLAKMTKNFFVGAAASSALVYRETVTATRDSAGRQFWPRAAAVEAGTATGRDRELKAAPRNFLQQGCPIGRWFHLGGG</sequence>
<dbReference type="EMBL" id="JBBWWR010000021">
    <property type="protein sequence ID" value="KAK8938197.1"/>
    <property type="molecule type" value="Genomic_DNA"/>
</dbReference>
<feature type="compositionally biased region" description="Basic and acidic residues" evidence="1">
    <location>
        <begin position="7"/>
        <end position="17"/>
    </location>
</feature>
<gene>
    <name evidence="2" type="ORF">KSP40_PGU018958</name>
</gene>
<evidence type="ECO:0000256" key="1">
    <source>
        <dbReference type="SAM" id="MobiDB-lite"/>
    </source>
</evidence>
<accession>A0ABR2LDP2</accession>
<evidence type="ECO:0000313" key="3">
    <source>
        <dbReference type="Proteomes" id="UP001412067"/>
    </source>
</evidence>
<dbReference type="Proteomes" id="UP001412067">
    <property type="component" value="Unassembled WGS sequence"/>
</dbReference>
<feature type="compositionally biased region" description="Basic and acidic residues" evidence="1">
    <location>
        <begin position="25"/>
        <end position="34"/>
    </location>
</feature>